<proteinExistence type="inferred from homology"/>
<evidence type="ECO:0000256" key="3">
    <source>
        <dbReference type="ARBA" id="ARBA00022692"/>
    </source>
</evidence>
<evidence type="ECO:0000256" key="5">
    <source>
        <dbReference type="ARBA" id="ARBA00022989"/>
    </source>
</evidence>
<dbReference type="Gene3D" id="2.60.40.10">
    <property type="entry name" value="Immunoglobulins"/>
    <property type="match status" value="1"/>
</dbReference>
<accession>A0ABR0YAW0</accession>
<comment type="subcellular location">
    <subcellularLocation>
        <location evidence="1">Membrane</location>
        <topology evidence="1">Single-pass type I membrane protein</topology>
    </subcellularLocation>
</comment>
<evidence type="ECO:0000256" key="4">
    <source>
        <dbReference type="ARBA" id="ARBA00022737"/>
    </source>
</evidence>
<dbReference type="EMBL" id="JAHFZB010000038">
    <property type="protein sequence ID" value="KAK6469764.1"/>
    <property type="molecule type" value="Genomic_DNA"/>
</dbReference>
<gene>
    <name evidence="10" type="ORF">HHUSO_G32162</name>
</gene>
<evidence type="ECO:0000256" key="8">
    <source>
        <dbReference type="SAM" id="Phobius"/>
    </source>
</evidence>
<sequence length="163" mass="17893">MREGDSLSLDCIISANPLPSTVLWSRLNDSLPERTETQGTLLTIPRLSALDNGTYVCEGHNQYGRAADEYTLVVYDIPPVIESKDPGASVEAQRYVPYSIIGGVLAMLVFGVICVLIVTIWCSVRQKGSYLTHEASGLDEHGEVQEAFLNGSETREGKKEYLL</sequence>
<keyword evidence="5 8" id="KW-1133">Transmembrane helix</keyword>
<evidence type="ECO:0000313" key="11">
    <source>
        <dbReference type="Proteomes" id="UP001369086"/>
    </source>
</evidence>
<comment type="similarity">
    <text evidence="2">Belongs to the nectin family.</text>
</comment>
<keyword evidence="6 8" id="KW-0472">Membrane</keyword>
<evidence type="ECO:0000313" key="10">
    <source>
        <dbReference type="EMBL" id="KAK6469764.1"/>
    </source>
</evidence>
<dbReference type="PANTHER" id="PTHR45889:SF3">
    <property type="entry name" value="CELL ADHESION MOLECULE 4"/>
    <property type="match status" value="1"/>
</dbReference>
<dbReference type="PROSITE" id="PS50835">
    <property type="entry name" value="IG_LIKE"/>
    <property type="match status" value="1"/>
</dbReference>
<evidence type="ECO:0000256" key="6">
    <source>
        <dbReference type="ARBA" id="ARBA00023136"/>
    </source>
</evidence>
<dbReference type="SUPFAM" id="SSF48726">
    <property type="entry name" value="Immunoglobulin"/>
    <property type="match status" value="1"/>
</dbReference>
<evidence type="ECO:0000256" key="2">
    <source>
        <dbReference type="ARBA" id="ARBA00007810"/>
    </source>
</evidence>
<dbReference type="Proteomes" id="UP001369086">
    <property type="component" value="Unassembled WGS sequence"/>
</dbReference>
<dbReference type="InterPro" id="IPR036179">
    <property type="entry name" value="Ig-like_dom_sf"/>
</dbReference>
<dbReference type="InterPro" id="IPR003599">
    <property type="entry name" value="Ig_sub"/>
</dbReference>
<keyword evidence="7" id="KW-0393">Immunoglobulin domain</keyword>
<evidence type="ECO:0000259" key="9">
    <source>
        <dbReference type="PROSITE" id="PS50835"/>
    </source>
</evidence>
<dbReference type="InterPro" id="IPR003585">
    <property type="entry name" value="Neurexin-like"/>
</dbReference>
<dbReference type="Pfam" id="PF13927">
    <property type="entry name" value="Ig_3"/>
    <property type="match status" value="1"/>
</dbReference>
<keyword evidence="3 8" id="KW-0812">Transmembrane</keyword>
<dbReference type="SMART" id="SM00409">
    <property type="entry name" value="IG"/>
    <property type="match status" value="1"/>
</dbReference>
<feature type="domain" description="Ig-like" evidence="9">
    <location>
        <begin position="1"/>
        <end position="73"/>
    </location>
</feature>
<protein>
    <submittedName>
        <fullName evidence="10">Cell adhesion molecule 4-like isoform X1</fullName>
    </submittedName>
</protein>
<keyword evidence="4" id="KW-0677">Repeat</keyword>
<dbReference type="SMART" id="SM00294">
    <property type="entry name" value="4.1m"/>
    <property type="match status" value="1"/>
</dbReference>
<comment type="caution">
    <text evidence="10">The sequence shown here is derived from an EMBL/GenBank/DDBJ whole genome shotgun (WGS) entry which is preliminary data.</text>
</comment>
<keyword evidence="11" id="KW-1185">Reference proteome</keyword>
<dbReference type="InterPro" id="IPR003598">
    <property type="entry name" value="Ig_sub2"/>
</dbReference>
<evidence type="ECO:0000256" key="1">
    <source>
        <dbReference type="ARBA" id="ARBA00004479"/>
    </source>
</evidence>
<organism evidence="10 11">
    <name type="scientific">Huso huso</name>
    <name type="common">Beluga</name>
    <name type="synonym">Acipenser huso</name>
    <dbReference type="NCBI Taxonomy" id="61971"/>
    <lineage>
        <taxon>Eukaryota</taxon>
        <taxon>Metazoa</taxon>
        <taxon>Chordata</taxon>
        <taxon>Craniata</taxon>
        <taxon>Vertebrata</taxon>
        <taxon>Euteleostomi</taxon>
        <taxon>Actinopterygii</taxon>
        <taxon>Chondrostei</taxon>
        <taxon>Acipenseriformes</taxon>
        <taxon>Acipenseridae</taxon>
        <taxon>Huso</taxon>
    </lineage>
</organism>
<feature type="transmembrane region" description="Helical" evidence="8">
    <location>
        <begin position="95"/>
        <end position="121"/>
    </location>
</feature>
<dbReference type="SMART" id="SM00408">
    <property type="entry name" value="IGc2"/>
    <property type="match status" value="1"/>
</dbReference>
<dbReference type="InterPro" id="IPR007110">
    <property type="entry name" value="Ig-like_dom"/>
</dbReference>
<evidence type="ECO:0000256" key="7">
    <source>
        <dbReference type="ARBA" id="ARBA00023319"/>
    </source>
</evidence>
<name>A0ABR0YAW0_HUSHU</name>
<dbReference type="InterPro" id="IPR013783">
    <property type="entry name" value="Ig-like_fold"/>
</dbReference>
<reference evidence="10 11" key="1">
    <citation type="submission" date="2021-05" db="EMBL/GenBank/DDBJ databases">
        <authorList>
            <person name="Zahm M."/>
            <person name="Klopp C."/>
            <person name="Cabau C."/>
            <person name="Kuhl H."/>
            <person name="Suciu R."/>
            <person name="Ciorpac M."/>
            <person name="Holostenco D."/>
            <person name="Gessner J."/>
            <person name="Wuertz S."/>
            <person name="Hohne C."/>
            <person name="Stock M."/>
            <person name="Gislard M."/>
            <person name="Lluch J."/>
            <person name="Milhes M."/>
            <person name="Lampietro C."/>
            <person name="Lopez Roques C."/>
            <person name="Donnadieu C."/>
            <person name="Du K."/>
            <person name="Schartl M."/>
            <person name="Guiguen Y."/>
        </authorList>
    </citation>
    <scope>NUCLEOTIDE SEQUENCE [LARGE SCALE GENOMIC DNA]</scope>
    <source>
        <strain evidence="10">Hh-F2</strain>
        <tissue evidence="10">Blood</tissue>
    </source>
</reference>
<dbReference type="PANTHER" id="PTHR45889">
    <property type="entry name" value="IG-LIKE DOMAIN-CONTAINING PROTEIN"/>
    <property type="match status" value="1"/>
</dbReference>